<reference evidence="1" key="1">
    <citation type="submission" date="2020-10" db="EMBL/GenBank/DDBJ databases">
        <authorList>
            <person name="Roach M.J.R."/>
        </authorList>
    </citation>
    <scope>NUCLEOTIDE SEQUENCE</scope>
    <source>
        <strain evidence="1">CBS 1945</strain>
    </source>
</reference>
<gene>
    <name evidence="1" type="ORF">FOA43_004657</name>
</gene>
<dbReference type="Proteomes" id="UP000662931">
    <property type="component" value="Chromosome 4"/>
</dbReference>
<dbReference type="EMBL" id="CP064815">
    <property type="protein sequence ID" value="QPG77250.1"/>
    <property type="molecule type" value="Genomic_DNA"/>
</dbReference>
<evidence type="ECO:0000313" key="2">
    <source>
        <dbReference type="Proteomes" id="UP000662931"/>
    </source>
</evidence>
<keyword evidence="2" id="KW-1185">Reference proteome</keyword>
<dbReference type="InterPro" id="IPR027417">
    <property type="entry name" value="P-loop_NTPase"/>
</dbReference>
<evidence type="ECO:0000313" key="1">
    <source>
        <dbReference type="EMBL" id="QPG77250.1"/>
    </source>
</evidence>
<proteinExistence type="predicted"/>
<dbReference type="RefSeq" id="XP_038780815.1">
    <property type="nucleotide sequence ID" value="XM_038924887.1"/>
</dbReference>
<dbReference type="OrthoDB" id="3990944at2759"/>
<protein>
    <submittedName>
        <fullName evidence="1">Uncharacterized protein</fullName>
    </submittedName>
</protein>
<dbReference type="Gene3D" id="3.40.50.300">
    <property type="entry name" value="P-loop containing nucleotide triphosphate hydrolases"/>
    <property type="match status" value="1"/>
</dbReference>
<organism evidence="1 2">
    <name type="scientific">Eeniella nana</name>
    <name type="common">Yeast</name>
    <name type="synonym">Brettanomyces nanus</name>
    <dbReference type="NCBI Taxonomy" id="13502"/>
    <lineage>
        <taxon>Eukaryota</taxon>
        <taxon>Fungi</taxon>
        <taxon>Dikarya</taxon>
        <taxon>Ascomycota</taxon>
        <taxon>Saccharomycotina</taxon>
        <taxon>Pichiomycetes</taxon>
        <taxon>Pichiales</taxon>
        <taxon>Pichiaceae</taxon>
        <taxon>Brettanomyces</taxon>
    </lineage>
</organism>
<dbReference type="AlphaFoldDB" id="A0A875RQK2"/>
<accession>A0A875RQK2</accession>
<name>A0A875RQK2_EENNA</name>
<dbReference type="KEGG" id="bnn:FOA43_004657"/>
<sequence>MDSSPISQSLLSLLDGRNNIISYSSGVTKLDSALLGGKGFQPSLLYDINCVPGSVGKWELIFHLVLECLELQKDLKILIIQAANSIPWFKLTRQSAYSEDYKRRVQVIGVQSLAELMILLQNMDHTEYSLVVIDEFQGLYQACRMDIKRHAIRGRKRDALGNLLINPIKKLDQAMADVLMMMTAMAKRFGTLYITTGKLEVFNQRIKQDELVSDDDSAGSDDDETSDGSCAPKFFIQRILVPILPLPNYLSDFYANRIILYNDWLVGDPSDATSITSGLDKSVSINDYIRLLELKNMKVSPHFLCMSNNANRSEQKPFVDGWFQVEPDTFSLVDSEADLGLDHPLKTSTQLPAVDGSPRLSQMLPPALLRSTQLGADEIPDSQS</sequence>
<dbReference type="GeneID" id="62198057"/>